<feature type="domain" description="Endoplasmic reticulum vesicle transporter N-terminal" evidence="8">
    <location>
        <begin position="11"/>
        <end position="100"/>
    </location>
</feature>
<dbReference type="InterPro" id="IPR045888">
    <property type="entry name" value="Erv"/>
</dbReference>
<dbReference type="InterPro" id="IPR012936">
    <property type="entry name" value="Erv_C"/>
</dbReference>
<feature type="transmembrane region" description="Helical" evidence="6">
    <location>
        <begin position="347"/>
        <end position="370"/>
    </location>
</feature>
<comment type="similarity">
    <text evidence="2">Belongs to the ERGIC family.</text>
</comment>
<keyword evidence="4 6" id="KW-1133">Transmembrane helix</keyword>
<evidence type="ECO:0000256" key="1">
    <source>
        <dbReference type="ARBA" id="ARBA00004141"/>
    </source>
</evidence>
<dbReference type="GO" id="GO:0030134">
    <property type="term" value="C:COPII-coated ER to Golgi transport vesicle"/>
    <property type="evidence" value="ECO:0007669"/>
    <property type="project" value="TreeGrafter"/>
</dbReference>
<accession>A0A2T9YZI8</accession>
<dbReference type="GO" id="GO:0005789">
    <property type="term" value="C:endoplasmic reticulum membrane"/>
    <property type="evidence" value="ECO:0007669"/>
    <property type="project" value="TreeGrafter"/>
</dbReference>
<dbReference type="PANTHER" id="PTHR10984:SF25">
    <property type="entry name" value="ENDOPLASMIC RETICULUM-GOLGI INTERMEDIATE COMPARTMENT PROTEIN 3"/>
    <property type="match status" value="1"/>
</dbReference>
<comment type="caution">
    <text evidence="9">The sequence shown here is derived from an EMBL/GenBank/DDBJ whole genome shotgun (WGS) entry which is preliminary data.</text>
</comment>
<sequence length="386" mass="43353">MAHKKGFLSNFQSFDVYAKTKDDFRIKTISGAVVSLISMLIIFLLVLNEYSIYSTVKMVPELVVDKERMEKMKINIDITFPNAPCILLGLDIMDSTGEMQINSFQNVNKTRLLPSGLPNLNPKQFTPDPPKDKSGKAIEKYCGSCYGATPPESGCCNTCLEVNEAYQKMGWSFTKPKSMEQCIREKYVEQISDQVGEGCRFVGSVEINKVSGNFHIMAGETIKKNNAHAHVVHDYMPQVYDFTHKINSLSFGDTFENQKNPLDGVSKSTKIKKTQYQYFTKVVASEVRYLNGKVLTSNQYSVTEHEMSEAGDQDDHHSTIRPGLFCVFEISPMRIIYSESKRSLSSFISSVLAIVGSIFTVAGLLDSFIFRAERAITHKRQIGKLA</sequence>
<dbReference type="Pfam" id="PF07970">
    <property type="entry name" value="COPIIcoated_ERV"/>
    <property type="match status" value="1"/>
</dbReference>
<dbReference type="Pfam" id="PF13850">
    <property type="entry name" value="ERGIC_N"/>
    <property type="match status" value="1"/>
</dbReference>
<dbReference type="InterPro" id="IPR039542">
    <property type="entry name" value="Erv_N"/>
</dbReference>
<evidence type="ECO:0000313" key="9">
    <source>
        <dbReference type="EMBL" id="PVU97765.1"/>
    </source>
</evidence>
<dbReference type="PANTHER" id="PTHR10984">
    <property type="entry name" value="ENDOPLASMIC RETICULUM-GOLGI INTERMEDIATE COMPARTMENT PROTEIN"/>
    <property type="match status" value="1"/>
</dbReference>
<evidence type="ECO:0000256" key="2">
    <source>
        <dbReference type="ARBA" id="ARBA00005648"/>
    </source>
</evidence>
<reference evidence="9 10" key="1">
    <citation type="journal article" date="2018" name="MBio">
        <title>Comparative Genomics Reveals the Core Gene Toolbox for the Fungus-Insect Symbiosis.</title>
        <authorList>
            <person name="Wang Y."/>
            <person name="Stata M."/>
            <person name="Wang W."/>
            <person name="Stajich J.E."/>
            <person name="White M.M."/>
            <person name="Moncalvo J.M."/>
        </authorList>
    </citation>
    <scope>NUCLEOTIDE SEQUENCE [LARGE SCALE GENOMIC DNA]</scope>
    <source>
        <strain evidence="9 10">AUS-77-4</strain>
    </source>
</reference>
<dbReference type="EMBL" id="MBFT01000100">
    <property type="protein sequence ID" value="PVU97765.1"/>
    <property type="molecule type" value="Genomic_DNA"/>
</dbReference>
<evidence type="ECO:0000256" key="5">
    <source>
        <dbReference type="ARBA" id="ARBA00023136"/>
    </source>
</evidence>
<keyword evidence="5 6" id="KW-0472">Membrane</keyword>
<evidence type="ECO:0000256" key="6">
    <source>
        <dbReference type="SAM" id="Phobius"/>
    </source>
</evidence>
<dbReference type="AlphaFoldDB" id="A0A2T9YZI8"/>
<evidence type="ECO:0000259" key="7">
    <source>
        <dbReference type="Pfam" id="PF07970"/>
    </source>
</evidence>
<keyword evidence="10" id="KW-1185">Reference proteome</keyword>
<gene>
    <name evidence="9" type="ORF">BB559_001913</name>
</gene>
<name>A0A2T9YZI8_9FUNG</name>
<keyword evidence="3 6" id="KW-0812">Transmembrane</keyword>
<dbReference type="GO" id="GO:0006890">
    <property type="term" value="P:retrograde vesicle-mediated transport, Golgi to endoplasmic reticulum"/>
    <property type="evidence" value="ECO:0007669"/>
    <property type="project" value="TreeGrafter"/>
</dbReference>
<evidence type="ECO:0000259" key="8">
    <source>
        <dbReference type="Pfam" id="PF13850"/>
    </source>
</evidence>
<evidence type="ECO:0000256" key="3">
    <source>
        <dbReference type="ARBA" id="ARBA00022692"/>
    </source>
</evidence>
<organism evidence="9 10">
    <name type="scientific">Furculomyces boomerangus</name>
    <dbReference type="NCBI Taxonomy" id="61424"/>
    <lineage>
        <taxon>Eukaryota</taxon>
        <taxon>Fungi</taxon>
        <taxon>Fungi incertae sedis</taxon>
        <taxon>Zoopagomycota</taxon>
        <taxon>Kickxellomycotina</taxon>
        <taxon>Harpellomycetes</taxon>
        <taxon>Harpellales</taxon>
        <taxon>Harpellaceae</taxon>
        <taxon>Furculomyces</taxon>
    </lineage>
</organism>
<feature type="transmembrane region" description="Helical" evidence="6">
    <location>
        <begin position="29"/>
        <end position="47"/>
    </location>
</feature>
<dbReference type="GO" id="GO:0006888">
    <property type="term" value="P:endoplasmic reticulum to Golgi vesicle-mediated transport"/>
    <property type="evidence" value="ECO:0007669"/>
    <property type="project" value="TreeGrafter"/>
</dbReference>
<dbReference type="OrthoDB" id="270930at2759"/>
<dbReference type="Proteomes" id="UP000245699">
    <property type="component" value="Unassembled WGS sequence"/>
</dbReference>
<evidence type="ECO:0008006" key="11">
    <source>
        <dbReference type="Google" id="ProtNLM"/>
    </source>
</evidence>
<dbReference type="STRING" id="61424.A0A2T9YZI8"/>
<feature type="domain" description="Endoplasmic reticulum vesicle transporter C-terminal" evidence="7">
    <location>
        <begin position="145"/>
        <end position="366"/>
    </location>
</feature>
<proteinExistence type="inferred from homology"/>
<comment type="subcellular location">
    <subcellularLocation>
        <location evidence="1">Membrane</location>
        <topology evidence="1">Multi-pass membrane protein</topology>
    </subcellularLocation>
</comment>
<evidence type="ECO:0000256" key="4">
    <source>
        <dbReference type="ARBA" id="ARBA00022989"/>
    </source>
</evidence>
<dbReference type="GO" id="GO:0000139">
    <property type="term" value="C:Golgi membrane"/>
    <property type="evidence" value="ECO:0007669"/>
    <property type="project" value="TreeGrafter"/>
</dbReference>
<evidence type="ECO:0000313" key="10">
    <source>
        <dbReference type="Proteomes" id="UP000245699"/>
    </source>
</evidence>
<protein>
    <recommendedName>
        <fullName evidence="11">Endoplasmic reticulum vesicle transporter C-terminal domain-containing protein</fullName>
    </recommendedName>
</protein>